<feature type="transmembrane region" description="Helical" evidence="1">
    <location>
        <begin position="36"/>
        <end position="59"/>
    </location>
</feature>
<keyword evidence="1" id="KW-1133">Transmembrane helix</keyword>
<evidence type="ECO:0000313" key="3">
    <source>
        <dbReference type="Proteomes" id="UP000261380"/>
    </source>
</evidence>
<dbReference type="Ensembl" id="ENSXCOT00000008956.1">
    <property type="protein sequence ID" value="ENSXCOP00000008850.1"/>
    <property type="gene ID" value="ENSXCOG00000006747.1"/>
</dbReference>
<dbReference type="AlphaFoldDB" id="A0A3B5LE41"/>
<keyword evidence="1" id="KW-0472">Membrane</keyword>
<reference evidence="2" key="2">
    <citation type="submission" date="2025-09" db="UniProtKB">
        <authorList>
            <consortium name="Ensembl"/>
        </authorList>
    </citation>
    <scope>IDENTIFICATION</scope>
</reference>
<keyword evidence="1" id="KW-0812">Transmembrane</keyword>
<dbReference type="Proteomes" id="UP000261380">
    <property type="component" value="Unplaced"/>
</dbReference>
<proteinExistence type="predicted"/>
<protein>
    <recommendedName>
        <fullName evidence="4">Protein kinase domain-containing protein</fullName>
    </recommendedName>
</protein>
<evidence type="ECO:0000256" key="1">
    <source>
        <dbReference type="SAM" id="Phobius"/>
    </source>
</evidence>
<organism evidence="2 3">
    <name type="scientific">Xiphophorus couchianus</name>
    <name type="common">Monterrey platyfish</name>
    <dbReference type="NCBI Taxonomy" id="32473"/>
    <lineage>
        <taxon>Eukaryota</taxon>
        <taxon>Metazoa</taxon>
        <taxon>Chordata</taxon>
        <taxon>Craniata</taxon>
        <taxon>Vertebrata</taxon>
        <taxon>Euteleostomi</taxon>
        <taxon>Actinopterygii</taxon>
        <taxon>Neopterygii</taxon>
        <taxon>Teleostei</taxon>
        <taxon>Neoteleostei</taxon>
        <taxon>Acanthomorphata</taxon>
        <taxon>Ovalentaria</taxon>
        <taxon>Atherinomorphae</taxon>
        <taxon>Cyprinodontiformes</taxon>
        <taxon>Poeciliidae</taxon>
        <taxon>Poeciliinae</taxon>
        <taxon>Xiphophorus</taxon>
    </lineage>
</organism>
<evidence type="ECO:0000313" key="2">
    <source>
        <dbReference type="Ensembl" id="ENSXCOP00000008850.1"/>
    </source>
</evidence>
<reference evidence="2" key="1">
    <citation type="submission" date="2025-08" db="UniProtKB">
        <authorList>
            <consortium name="Ensembl"/>
        </authorList>
    </citation>
    <scope>IDENTIFICATION</scope>
</reference>
<accession>A0A3B5LE41</accession>
<evidence type="ECO:0008006" key="4">
    <source>
        <dbReference type="Google" id="ProtNLM"/>
    </source>
</evidence>
<name>A0A3B5LE41_9TELE</name>
<dbReference type="GeneTree" id="ENSGT00940000179750"/>
<dbReference type="Gene3D" id="3.30.200.20">
    <property type="entry name" value="Phosphorylase Kinase, domain 1"/>
    <property type="match status" value="1"/>
</dbReference>
<keyword evidence="3" id="KW-1185">Reference proteome</keyword>
<dbReference type="STRING" id="32473.ENSXCOP00000008850"/>
<sequence>LPPPRPLLKKRALPRPLPDDFILTDTEKKKWRLGKIIGQGGFGLIYLGLIYPLTSAVFLRGSV</sequence>